<gene>
    <name evidence="1" type="ORF">J9309_13565</name>
</gene>
<proteinExistence type="predicted"/>
<evidence type="ECO:0000313" key="1">
    <source>
        <dbReference type="EMBL" id="QTV05772.1"/>
    </source>
</evidence>
<name>A0ABX7XCY7_9FLAO</name>
<sequence>MMVTDILKKETKQFHDEIEQKLESNKLFDGTFTQTNYYKMLLVNHQFIKAYENEIFSYLNDADKDLLNRINFNKLDLIEKDLQELQLTPNEVGVINQLSNRAEALGALYVIEGSMLGGMVIAKQLKRYPELETASFNYFGHYGQDIGPIWKEFINYMNNQLIDENEQNNALQGAIKAYQYLIAKAS</sequence>
<dbReference type="EMBL" id="CP072842">
    <property type="protein sequence ID" value="QTV05772.1"/>
    <property type="molecule type" value="Genomic_DNA"/>
</dbReference>
<protein>
    <submittedName>
        <fullName evidence="1">Biliverdin-producing heme oxygenase</fullName>
    </submittedName>
</protein>
<dbReference type="CDD" id="cd19166">
    <property type="entry name" value="HemeO-bac"/>
    <property type="match status" value="1"/>
</dbReference>
<evidence type="ECO:0000313" key="2">
    <source>
        <dbReference type="Proteomes" id="UP000672011"/>
    </source>
</evidence>
<accession>A0ABX7XCY7</accession>
<reference evidence="2" key="2">
    <citation type="submission" date="2021-04" db="EMBL/GenBank/DDBJ databases">
        <title>Taxonomy of Flavobacteriaceae bacterium ZY171143.</title>
        <authorList>
            <person name="Li F."/>
        </authorList>
    </citation>
    <scope>NUCLEOTIDE SEQUENCE [LARGE SCALE GENOMIC DNA]</scope>
    <source>
        <strain evidence="2">ZY171143</strain>
    </source>
</reference>
<organism evidence="1 2">
    <name type="scientific">Faecalibacter bovis</name>
    <dbReference type="NCBI Taxonomy" id="2898187"/>
    <lineage>
        <taxon>Bacteria</taxon>
        <taxon>Pseudomonadati</taxon>
        <taxon>Bacteroidota</taxon>
        <taxon>Flavobacteriia</taxon>
        <taxon>Flavobacteriales</taxon>
        <taxon>Weeksellaceae</taxon>
        <taxon>Faecalibacter</taxon>
    </lineage>
</organism>
<reference evidence="1 2" key="1">
    <citation type="journal article" date="2021" name="Int. J. Syst. Evol. Microbiol.">
        <title>Faecalibacter bovis sp. nov., isolated from cow faeces.</title>
        <authorList>
            <person name="Li F."/>
            <person name="Zhao W."/>
            <person name="Hong Q."/>
            <person name="Shao Q."/>
            <person name="Song J."/>
            <person name="Yang S."/>
        </authorList>
    </citation>
    <scope>NUCLEOTIDE SEQUENCE [LARGE SCALE GENOMIC DNA]</scope>
    <source>
        <strain evidence="1 2">ZY171143</strain>
    </source>
</reference>
<dbReference type="RefSeq" id="WP_230476417.1">
    <property type="nucleotide sequence ID" value="NZ_CP072842.1"/>
</dbReference>
<dbReference type="InterPro" id="IPR016084">
    <property type="entry name" value="Haem_Oase-like_multi-hlx"/>
</dbReference>
<dbReference type="Proteomes" id="UP000672011">
    <property type="component" value="Chromosome"/>
</dbReference>
<dbReference type="Gene3D" id="1.20.910.10">
    <property type="entry name" value="Heme oxygenase-like"/>
    <property type="match status" value="1"/>
</dbReference>
<keyword evidence="2" id="KW-1185">Reference proteome</keyword>
<dbReference type="SUPFAM" id="SSF48613">
    <property type="entry name" value="Heme oxygenase-like"/>
    <property type="match status" value="1"/>
</dbReference>
<dbReference type="InterPro" id="IPR016053">
    <property type="entry name" value="Haem_Oase-like"/>
</dbReference>
<dbReference type="Pfam" id="PF01126">
    <property type="entry name" value="Heme_oxygenase"/>
    <property type="match status" value="1"/>
</dbReference>